<dbReference type="EMBL" id="MU826875">
    <property type="protein sequence ID" value="KAJ7370016.1"/>
    <property type="molecule type" value="Genomic_DNA"/>
</dbReference>
<dbReference type="OrthoDB" id="2963168at2759"/>
<reference evidence="1" key="1">
    <citation type="submission" date="2023-01" db="EMBL/GenBank/DDBJ databases">
        <title>Genome assembly of the deep-sea coral Lophelia pertusa.</title>
        <authorList>
            <person name="Herrera S."/>
            <person name="Cordes E."/>
        </authorList>
    </citation>
    <scope>NUCLEOTIDE SEQUENCE</scope>
    <source>
        <strain evidence="1">USNM1676648</strain>
        <tissue evidence="1">Polyp</tissue>
    </source>
</reference>
<evidence type="ECO:0000313" key="1">
    <source>
        <dbReference type="EMBL" id="KAJ7370016.1"/>
    </source>
</evidence>
<name>A0A9X0CNX5_9CNID</name>
<sequence>MNRDWVNELGHQTSKTPTCLLLKPDLSFDSFGYEAEERYAYLRSVYEGQAEFLFFQHFKIALYKDKILDLESTLEASNGKTVRAITVFAHCIRSLRHEAVQIIRQETGEEGCDVNDIQRKTKDTPSQAGAETLDEANAKFILVDIGGGSLDMTAMSDMMMVQLMRSTRRLVVHYGALRVSRRFQHLLAGVFGAQKLYDYRKMFPSDWLNIMEAFETKKRTFKMRRTMIRLPGSFVSSMNDFRNPSMKSYGAGSQNTRR</sequence>
<dbReference type="PANTHER" id="PTHR14187:SF5">
    <property type="entry name" value="HEAT SHOCK 70 KDA PROTEIN 12A"/>
    <property type="match status" value="1"/>
</dbReference>
<evidence type="ECO:0000313" key="2">
    <source>
        <dbReference type="Proteomes" id="UP001163046"/>
    </source>
</evidence>
<proteinExistence type="predicted"/>
<gene>
    <name evidence="1" type="ORF">OS493_034748</name>
</gene>
<dbReference type="Proteomes" id="UP001163046">
    <property type="component" value="Unassembled WGS sequence"/>
</dbReference>
<keyword evidence="2" id="KW-1185">Reference proteome</keyword>
<protein>
    <submittedName>
        <fullName evidence="1">Uncharacterized protein</fullName>
    </submittedName>
</protein>
<accession>A0A9X0CNX5</accession>
<dbReference type="PANTHER" id="PTHR14187">
    <property type="entry name" value="ALPHA KINASE/ELONGATION FACTOR 2 KINASE"/>
    <property type="match status" value="1"/>
</dbReference>
<comment type="caution">
    <text evidence="1">The sequence shown here is derived from an EMBL/GenBank/DDBJ whole genome shotgun (WGS) entry which is preliminary data.</text>
</comment>
<dbReference type="AlphaFoldDB" id="A0A9X0CNX5"/>
<organism evidence="1 2">
    <name type="scientific">Desmophyllum pertusum</name>
    <dbReference type="NCBI Taxonomy" id="174260"/>
    <lineage>
        <taxon>Eukaryota</taxon>
        <taxon>Metazoa</taxon>
        <taxon>Cnidaria</taxon>
        <taxon>Anthozoa</taxon>
        <taxon>Hexacorallia</taxon>
        <taxon>Scleractinia</taxon>
        <taxon>Caryophylliina</taxon>
        <taxon>Caryophylliidae</taxon>
        <taxon>Desmophyllum</taxon>
    </lineage>
</organism>